<dbReference type="Proteomes" id="UP001575622">
    <property type="component" value="Unassembled WGS sequence"/>
</dbReference>
<keyword evidence="3" id="KW-1185">Reference proteome</keyword>
<sequence>MWRQVRFGRNRDIVGLVEEPAAQEHRTLIVTLPGFGQAMSEKNYLFSNLRKRLAASGAWVVQFDYRGHGDSAGELGQTTVSSMVRDTLEVVEEVTAGHRPDTIFFVGNALGAMVALRSALAWEELSGITCRPVLLSPPAMPLPRSGELLDAGALNALAREGSVDSQLLVPGYDYYTLSDFDMDQVGYLASLGAHLLYLHGQCIGRAMLDELDALSEEDLPGAGRPGIAVVCGERDTEALAQWKAVPGAEVHLLDGVVYYFQHPAAMDQAIEIIAGIVLHGQGECSHSCAACPCGRGRINRAGSNLTGSNGIEVNL</sequence>
<dbReference type="Pfam" id="PF12146">
    <property type="entry name" value="Hydrolase_4"/>
    <property type="match status" value="1"/>
</dbReference>
<reference evidence="2 3" key="1">
    <citation type="submission" date="2024-09" db="EMBL/GenBank/DDBJ databases">
        <authorList>
            <person name="Makale K.P.P."/>
            <person name="Makhzoum A."/>
            <person name="Rantong G."/>
            <person name="Rahube T.O."/>
        </authorList>
    </citation>
    <scope>NUCLEOTIDE SEQUENCE [LARGE SCALE GENOMIC DNA]</scope>
    <source>
        <strain evidence="2 3">KM_D13</strain>
    </source>
</reference>
<organism evidence="2 3">
    <name type="scientific">Paenibacillus oleatilyticus</name>
    <dbReference type="NCBI Taxonomy" id="2594886"/>
    <lineage>
        <taxon>Bacteria</taxon>
        <taxon>Bacillati</taxon>
        <taxon>Bacillota</taxon>
        <taxon>Bacilli</taxon>
        <taxon>Bacillales</taxon>
        <taxon>Paenibacillaceae</taxon>
        <taxon>Paenibacillus</taxon>
    </lineage>
</organism>
<accession>A0ABV4V184</accession>
<dbReference type="RefSeq" id="WP_373950322.1">
    <property type="nucleotide sequence ID" value="NZ_JBHDLN010000004.1"/>
</dbReference>
<evidence type="ECO:0000313" key="2">
    <source>
        <dbReference type="EMBL" id="MFB0842426.1"/>
    </source>
</evidence>
<protein>
    <submittedName>
        <fullName evidence="2">Alpha/beta hydrolase</fullName>
    </submittedName>
</protein>
<evidence type="ECO:0000259" key="1">
    <source>
        <dbReference type="Pfam" id="PF12146"/>
    </source>
</evidence>
<name>A0ABV4V184_9BACL</name>
<dbReference type="InterPro" id="IPR029058">
    <property type="entry name" value="AB_hydrolase_fold"/>
</dbReference>
<feature type="domain" description="Serine aminopeptidase S33" evidence="1">
    <location>
        <begin position="24"/>
        <end position="137"/>
    </location>
</feature>
<dbReference type="Gene3D" id="3.40.50.1820">
    <property type="entry name" value="alpha/beta hydrolase"/>
    <property type="match status" value="1"/>
</dbReference>
<evidence type="ECO:0000313" key="3">
    <source>
        <dbReference type="Proteomes" id="UP001575622"/>
    </source>
</evidence>
<dbReference type="EMBL" id="JBHDLN010000004">
    <property type="protein sequence ID" value="MFB0842426.1"/>
    <property type="molecule type" value="Genomic_DNA"/>
</dbReference>
<dbReference type="InterPro" id="IPR022742">
    <property type="entry name" value="Hydrolase_4"/>
</dbReference>
<gene>
    <name evidence="2" type="ORF">ACEU3E_09605</name>
</gene>
<keyword evidence="2" id="KW-0378">Hydrolase</keyword>
<comment type="caution">
    <text evidence="2">The sequence shown here is derived from an EMBL/GenBank/DDBJ whole genome shotgun (WGS) entry which is preliminary data.</text>
</comment>
<proteinExistence type="predicted"/>
<dbReference type="GO" id="GO:0016787">
    <property type="term" value="F:hydrolase activity"/>
    <property type="evidence" value="ECO:0007669"/>
    <property type="project" value="UniProtKB-KW"/>
</dbReference>
<dbReference type="SUPFAM" id="SSF53474">
    <property type="entry name" value="alpha/beta-Hydrolases"/>
    <property type="match status" value="1"/>
</dbReference>